<dbReference type="Proteomes" id="UP000184526">
    <property type="component" value="Unassembled WGS sequence"/>
</dbReference>
<evidence type="ECO:0000313" key="2">
    <source>
        <dbReference type="Proteomes" id="UP000184526"/>
    </source>
</evidence>
<dbReference type="OrthoDB" id="1754517at2"/>
<sequence>MTLKFTIFNESIEIDEKKDRYNSLRKDFDEFSYMQSEKFTDIFRESYYNIDVLSKNGLNDGFKLIIEGIDKALSILVDNNILDIDRKRFFSNYYGKYYSYDEDFHKINNRYLSIIIPEKNLLDYNERCKNVRLQWKEKGFPIDGSVIDVTKENNMTMASSLTHISYKFKGKTFSGIGNFIEKSKLLNDNETLEVLKTSVYNNCYNIHKALIDCFEDNGLNIYDKYIGEDIINSVEALFNNLTIGVIPQEKVQENIIKIIKGNPYELRYYKFIIYNLGDEYNELDKLADYYGVFGLGDFKLSLLKDKFNKLDLSTEESTIQGKELLTTYMQKLGIGTQNPYYFKIEERLKELDLIKRTVEDIEFPTREMASLAREDKSKIEEVLKNINSDSEEEILQALDNIKRLDLKTILKIKYIDLLNQKLKTIIEKADFLYLNTKFDCKSLYSEEEVVKALEELRNTDLRTKEALALKERDLITRLTQIIEGNDILKMENIINSYLFFNMSDIQNAVDELSAMNIRSYHLKREKIEYLLDNARFIINNHLNLLDKAKKYDIKLKEKKNGKSLPKDNGFMGSIRKVFGDTINKVNEILSEEDKRAWEFITNNGEKTIEEVYARILER</sequence>
<dbReference type="STRING" id="1121306.SAMN02745196_00614"/>
<reference evidence="1 2" key="1">
    <citation type="submission" date="2016-11" db="EMBL/GenBank/DDBJ databases">
        <authorList>
            <person name="Jaros S."/>
            <person name="Januszkiewicz K."/>
            <person name="Wedrychowicz H."/>
        </authorList>
    </citation>
    <scope>NUCLEOTIDE SEQUENCE [LARGE SCALE GENOMIC DNA]</scope>
    <source>
        <strain evidence="1 2">DSM 3089</strain>
    </source>
</reference>
<protein>
    <submittedName>
        <fullName evidence="1">Uncharacterized protein</fullName>
    </submittedName>
</protein>
<dbReference type="AlphaFoldDB" id="A0A1M5TK79"/>
<name>A0A1M5TK79_9CLOT</name>
<keyword evidence="2" id="KW-1185">Reference proteome</keyword>
<dbReference type="RefSeq" id="WP_072829925.1">
    <property type="nucleotide sequence ID" value="NZ_FQXP01000003.1"/>
</dbReference>
<dbReference type="EMBL" id="FQXP01000003">
    <property type="protein sequence ID" value="SHH51081.1"/>
    <property type="molecule type" value="Genomic_DNA"/>
</dbReference>
<gene>
    <name evidence="1" type="ORF">SAMN02745196_00614</name>
</gene>
<evidence type="ECO:0000313" key="1">
    <source>
        <dbReference type="EMBL" id="SHH51081.1"/>
    </source>
</evidence>
<accession>A0A1M5TK79</accession>
<organism evidence="1 2">
    <name type="scientific">Clostridium collagenovorans DSM 3089</name>
    <dbReference type="NCBI Taxonomy" id="1121306"/>
    <lineage>
        <taxon>Bacteria</taxon>
        <taxon>Bacillati</taxon>
        <taxon>Bacillota</taxon>
        <taxon>Clostridia</taxon>
        <taxon>Eubacteriales</taxon>
        <taxon>Clostridiaceae</taxon>
        <taxon>Clostridium</taxon>
    </lineage>
</organism>
<proteinExistence type="predicted"/>